<protein>
    <submittedName>
        <fullName evidence="1">Uncharacterized protein</fullName>
    </submittedName>
</protein>
<name>A0A5S9IPL0_UABAM</name>
<evidence type="ECO:0000313" key="1">
    <source>
        <dbReference type="EMBL" id="BBM85121.1"/>
    </source>
</evidence>
<sequence>MRNIVLYFVLVTLLFCESVTVTVPGNKEQFTQIAFLKTGQMFSIDHISGYVTFSGENKLRDAYGRDQKGQMCTTEGGMVILEPGMEYIRRNRDEAPSFFTRFAEKALGQKWHARADGYLSVKAFDGEGAYADNKHGSYTITVTIYPFDHKNANIPTPKFHNDLAFHWAPIHYQDTAKEQWLADALTSVNYDGDWKTDNNWDALHKANSDLRGVVYYFVLETASHWFVNYSFYHPRDWINPWDLETDHENDLEGIVVLVKKDGSQFGKLQGIVTCAHLDFYSYVPLGSDLQGNQENIDGNLIWQRDQKNHNRFCTYQEAKGHGCHALQKKHKFGSENDYIVYYPSTVGSTPKSRFDQNATYRLINIFAPGELWSRRFAKETFKKFGVFLKSKGIGGNANTPWTWDDKDDGKFLQGGEMALDPARLFSIYYKIPQMVKEYMYNPFQGIWK</sequence>
<dbReference type="AlphaFoldDB" id="A0A5S9IPL0"/>
<accession>A0A5S9IPL0</accession>
<keyword evidence="2" id="KW-1185">Reference proteome</keyword>
<gene>
    <name evidence="1" type="ORF">UABAM_03484</name>
</gene>
<proteinExistence type="predicted"/>
<organism evidence="1 2">
    <name type="scientific">Uabimicrobium amorphum</name>
    <dbReference type="NCBI Taxonomy" id="2596890"/>
    <lineage>
        <taxon>Bacteria</taxon>
        <taxon>Pseudomonadati</taxon>
        <taxon>Planctomycetota</taxon>
        <taxon>Candidatus Uabimicrobiia</taxon>
        <taxon>Candidatus Uabimicrobiales</taxon>
        <taxon>Candidatus Uabimicrobiaceae</taxon>
        <taxon>Candidatus Uabimicrobium</taxon>
    </lineage>
</organism>
<dbReference type="EMBL" id="AP019860">
    <property type="protein sequence ID" value="BBM85121.1"/>
    <property type="molecule type" value="Genomic_DNA"/>
</dbReference>
<dbReference type="Proteomes" id="UP000326354">
    <property type="component" value="Chromosome"/>
</dbReference>
<dbReference type="RefSeq" id="WP_151969241.1">
    <property type="nucleotide sequence ID" value="NZ_AP019860.1"/>
</dbReference>
<dbReference type="KEGG" id="uam:UABAM_03484"/>
<evidence type="ECO:0000313" key="2">
    <source>
        <dbReference type="Proteomes" id="UP000326354"/>
    </source>
</evidence>
<dbReference type="OrthoDB" id="1157227at2"/>
<reference evidence="1 2" key="1">
    <citation type="submission" date="2019-08" db="EMBL/GenBank/DDBJ databases">
        <title>Complete genome sequence of Candidatus Uab amorphum.</title>
        <authorList>
            <person name="Shiratori T."/>
            <person name="Suzuki S."/>
            <person name="Kakizawa Y."/>
            <person name="Ishida K."/>
        </authorList>
    </citation>
    <scope>NUCLEOTIDE SEQUENCE [LARGE SCALE GENOMIC DNA]</scope>
    <source>
        <strain evidence="1 2">SRT547</strain>
    </source>
</reference>